<evidence type="ECO:0000313" key="2">
    <source>
        <dbReference type="EMBL" id="MDS0282244.1"/>
    </source>
</evidence>
<dbReference type="Proteomes" id="UP001268864">
    <property type="component" value="Unassembled WGS sequence"/>
</dbReference>
<dbReference type="RefSeq" id="WP_310900074.1">
    <property type="nucleotide sequence ID" value="NZ_JAMQOS010000002.1"/>
</dbReference>
<comment type="caution">
    <text evidence="2">The sequence shown here is derived from an EMBL/GenBank/DDBJ whole genome shotgun (WGS) entry which is preliminary data.</text>
</comment>
<proteinExistence type="predicted"/>
<protein>
    <recommendedName>
        <fullName evidence="1">DUF7344 domain-containing protein</fullName>
    </recommendedName>
</protein>
<keyword evidence="3" id="KW-1185">Reference proteome</keyword>
<gene>
    <name evidence="2" type="ORF">NDI86_08910</name>
</gene>
<evidence type="ECO:0000313" key="3">
    <source>
        <dbReference type="Proteomes" id="UP001268864"/>
    </source>
</evidence>
<evidence type="ECO:0000259" key="1">
    <source>
        <dbReference type="Pfam" id="PF24035"/>
    </source>
</evidence>
<feature type="domain" description="DUF7344" evidence="1">
    <location>
        <begin position="14"/>
        <end position="82"/>
    </location>
</feature>
<organism evidence="2 3">
    <name type="scientific">Haloarcula onubensis</name>
    <dbReference type="NCBI Taxonomy" id="2950539"/>
    <lineage>
        <taxon>Archaea</taxon>
        <taxon>Methanobacteriati</taxon>
        <taxon>Methanobacteriota</taxon>
        <taxon>Stenosarchaea group</taxon>
        <taxon>Halobacteria</taxon>
        <taxon>Halobacteriales</taxon>
        <taxon>Haloarculaceae</taxon>
        <taxon>Haloarcula</taxon>
    </lineage>
</organism>
<sequence>MPDLTETVDWSRIFDALACSYRRQTLRYLTQVNDEARVEDVAVHLAETTAARDRTRVLLHHQHLPKLIDAGLARWDRERDAVSLTPLALEIPIGLLSPQPLTQRSSAEVESASD</sequence>
<dbReference type="Gene3D" id="1.10.10.10">
    <property type="entry name" value="Winged helix-like DNA-binding domain superfamily/Winged helix DNA-binding domain"/>
    <property type="match status" value="1"/>
</dbReference>
<accession>A0ABU2FPA9</accession>
<reference evidence="2 3" key="1">
    <citation type="submission" date="2022-06" db="EMBL/GenBank/DDBJ databases">
        <title>Halomicroarcula sp. a new haloarchaeum isolate from saline soil.</title>
        <authorList>
            <person name="Strakova D."/>
            <person name="Galisteo C."/>
            <person name="Sanchez-Porro C."/>
            <person name="Ventosa A."/>
        </authorList>
    </citation>
    <scope>NUCLEOTIDE SEQUENCE [LARGE SCALE GENOMIC DNA]</scope>
    <source>
        <strain evidence="2 3">S3CR25-11</strain>
    </source>
</reference>
<dbReference type="InterPro" id="IPR036388">
    <property type="entry name" value="WH-like_DNA-bd_sf"/>
</dbReference>
<dbReference type="Pfam" id="PF24035">
    <property type="entry name" value="DUF7344"/>
    <property type="match status" value="1"/>
</dbReference>
<dbReference type="InterPro" id="IPR055768">
    <property type="entry name" value="DUF7344"/>
</dbReference>
<name>A0ABU2FPA9_9EURY</name>
<dbReference type="EMBL" id="JAMQOS010000002">
    <property type="protein sequence ID" value="MDS0282244.1"/>
    <property type="molecule type" value="Genomic_DNA"/>
</dbReference>